<dbReference type="EC" id="2.3.1.39" evidence="1"/>
<evidence type="ECO:0000313" key="7">
    <source>
        <dbReference type="Proteomes" id="UP000547528"/>
    </source>
</evidence>
<dbReference type="GO" id="GO:0006633">
    <property type="term" value="P:fatty acid biosynthetic process"/>
    <property type="evidence" value="ECO:0007669"/>
    <property type="project" value="TreeGrafter"/>
</dbReference>
<dbReference type="GO" id="GO:0004314">
    <property type="term" value="F:[acyl-carrier-protein] S-malonyltransferase activity"/>
    <property type="evidence" value="ECO:0007669"/>
    <property type="project" value="UniProtKB-EC"/>
</dbReference>
<feature type="domain" description="Malonyl-CoA:ACP transacylase (MAT)" evidence="5">
    <location>
        <begin position="5"/>
        <end position="299"/>
    </location>
</feature>
<dbReference type="Proteomes" id="UP000547528">
    <property type="component" value="Unassembled WGS sequence"/>
</dbReference>
<evidence type="ECO:0000259" key="5">
    <source>
        <dbReference type="SMART" id="SM00827"/>
    </source>
</evidence>
<dbReference type="AlphaFoldDB" id="A0A7W5TUP2"/>
<evidence type="ECO:0000256" key="2">
    <source>
        <dbReference type="ARBA" id="ARBA00022679"/>
    </source>
</evidence>
<dbReference type="Gene3D" id="3.40.366.10">
    <property type="entry name" value="Malonyl-Coenzyme A Acyl Carrier Protein, domain 2"/>
    <property type="match status" value="1"/>
</dbReference>
<dbReference type="SUPFAM" id="SSF52151">
    <property type="entry name" value="FabD/lysophospholipase-like"/>
    <property type="match status" value="1"/>
</dbReference>
<evidence type="ECO:0000256" key="1">
    <source>
        <dbReference type="ARBA" id="ARBA00013258"/>
    </source>
</evidence>
<dbReference type="EMBL" id="JACIBT010000001">
    <property type="protein sequence ID" value="MBB3667179.1"/>
    <property type="molecule type" value="Genomic_DNA"/>
</dbReference>
<comment type="catalytic activity">
    <reaction evidence="4">
        <text>holo-[ACP] + malonyl-CoA = malonyl-[ACP] + CoA</text>
        <dbReference type="Rhea" id="RHEA:41792"/>
        <dbReference type="Rhea" id="RHEA-COMP:9623"/>
        <dbReference type="Rhea" id="RHEA-COMP:9685"/>
        <dbReference type="ChEBI" id="CHEBI:57287"/>
        <dbReference type="ChEBI" id="CHEBI:57384"/>
        <dbReference type="ChEBI" id="CHEBI:64479"/>
        <dbReference type="ChEBI" id="CHEBI:78449"/>
        <dbReference type="EC" id="2.3.1.39"/>
    </reaction>
</comment>
<dbReference type="PANTHER" id="PTHR42681:SF1">
    <property type="entry name" value="MALONYL-COA-ACYL CARRIER PROTEIN TRANSACYLASE, MITOCHONDRIAL"/>
    <property type="match status" value="1"/>
</dbReference>
<gene>
    <name evidence="6" type="ORF">FHX47_000772</name>
</gene>
<evidence type="ECO:0000313" key="6">
    <source>
        <dbReference type="EMBL" id="MBB3667179.1"/>
    </source>
</evidence>
<dbReference type="Pfam" id="PF00698">
    <property type="entry name" value="Acyl_transf_1"/>
    <property type="match status" value="1"/>
</dbReference>
<dbReference type="Gene3D" id="3.30.70.250">
    <property type="entry name" value="Malonyl-CoA ACP transacylase, ACP-binding"/>
    <property type="match status" value="1"/>
</dbReference>
<proteinExistence type="predicted"/>
<dbReference type="InterPro" id="IPR014043">
    <property type="entry name" value="Acyl_transferase_dom"/>
</dbReference>
<dbReference type="SUPFAM" id="SSF55048">
    <property type="entry name" value="Probable ACP-binding domain of malonyl-CoA ACP transacylase"/>
    <property type="match status" value="1"/>
</dbReference>
<keyword evidence="2 6" id="KW-0808">Transferase</keyword>
<organism evidence="6 7">
    <name type="scientific">Garicola koreensis</name>
    <dbReference type="NCBI Taxonomy" id="1262554"/>
    <lineage>
        <taxon>Bacteria</taxon>
        <taxon>Bacillati</taxon>
        <taxon>Actinomycetota</taxon>
        <taxon>Actinomycetes</taxon>
        <taxon>Micrococcales</taxon>
        <taxon>Micrococcaceae</taxon>
        <taxon>Garicola</taxon>
    </lineage>
</organism>
<dbReference type="SMART" id="SM00827">
    <property type="entry name" value="PKS_AT"/>
    <property type="match status" value="1"/>
</dbReference>
<comment type="caution">
    <text evidence="6">The sequence shown here is derived from an EMBL/GenBank/DDBJ whole genome shotgun (WGS) entry which is preliminary data.</text>
</comment>
<dbReference type="PANTHER" id="PTHR42681">
    <property type="entry name" value="MALONYL-COA-ACYL CARRIER PROTEIN TRANSACYLASE, MITOCHONDRIAL"/>
    <property type="match status" value="1"/>
</dbReference>
<dbReference type="RefSeq" id="WP_183357532.1">
    <property type="nucleotide sequence ID" value="NZ_BAABKR010000001.1"/>
</dbReference>
<evidence type="ECO:0000256" key="3">
    <source>
        <dbReference type="ARBA" id="ARBA00023315"/>
    </source>
</evidence>
<keyword evidence="7" id="KW-1185">Reference proteome</keyword>
<sequence>MLAIVCPGQGSQTPGLLAPWLEDASARDLLTGFSEASGTDLLRHGTESDEATIRDTAVAQPLIAAASLLSAHALGLTAQQLASLGDRVLVSGHSVGEIPAAALAGALTDEQALELIAVRAQAMAEAAHAAPTGMSAVLGGKADEVITAIEAAGLKAANVNAPGQVVAAGSQQALEQLAENPPARTRVIALKVAGAFHTDYMAPAAKSLAEAAEAVQPTDPQVTLLSNRDGTAVDAGAEVLRRIIAQVTSPVRWDQCMESMSAMGVTGVLELMPGGTLVGLAKRGLKGVASYALTSPEDLEGAAEFITEHTS</sequence>
<reference evidence="6 7" key="1">
    <citation type="submission" date="2020-08" db="EMBL/GenBank/DDBJ databases">
        <title>Sequencing the genomes of 1000 actinobacteria strains.</title>
        <authorList>
            <person name="Klenk H.-P."/>
        </authorList>
    </citation>
    <scope>NUCLEOTIDE SEQUENCE [LARGE SCALE GENOMIC DNA]</scope>
    <source>
        <strain evidence="6 7">DSM 28238</strain>
    </source>
</reference>
<name>A0A7W5TUP2_9MICC</name>
<dbReference type="InterPro" id="IPR016035">
    <property type="entry name" value="Acyl_Trfase/lysoPLipase"/>
</dbReference>
<dbReference type="GO" id="GO:0005829">
    <property type="term" value="C:cytosol"/>
    <property type="evidence" value="ECO:0007669"/>
    <property type="project" value="TreeGrafter"/>
</dbReference>
<dbReference type="InterPro" id="IPR001227">
    <property type="entry name" value="Ac_transferase_dom_sf"/>
</dbReference>
<evidence type="ECO:0000256" key="4">
    <source>
        <dbReference type="ARBA" id="ARBA00048462"/>
    </source>
</evidence>
<dbReference type="InterPro" id="IPR050858">
    <property type="entry name" value="Mal-CoA-ACP_Trans/PKS_FabD"/>
</dbReference>
<protein>
    <recommendedName>
        <fullName evidence="1">[acyl-carrier-protein] S-malonyltransferase</fullName>
        <ecNumber evidence="1">2.3.1.39</ecNumber>
    </recommendedName>
</protein>
<accession>A0A7W5TUP2</accession>
<keyword evidence="3 6" id="KW-0012">Acyltransferase</keyword>
<dbReference type="InterPro" id="IPR016036">
    <property type="entry name" value="Malonyl_transacylase_ACP-bd"/>
</dbReference>